<evidence type="ECO:0000313" key="3">
    <source>
        <dbReference type="Proteomes" id="UP001054837"/>
    </source>
</evidence>
<evidence type="ECO:0000313" key="2">
    <source>
        <dbReference type="EMBL" id="GIX75397.1"/>
    </source>
</evidence>
<feature type="region of interest" description="Disordered" evidence="1">
    <location>
        <begin position="61"/>
        <end position="82"/>
    </location>
</feature>
<reference evidence="2 3" key="1">
    <citation type="submission" date="2021-06" db="EMBL/GenBank/DDBJ databases">
        <title>Caerostris darwini draft genome.</title>
        <authorList>
            <person name="Kono N."/>
            <person name="Arakawa K."/>
        </authorList>
    </citation>
    <scope>NUCLEOTIDE SEQUENCE [LARGE SCALE GENOMIC DNA]</scope>
</reference>
<proteinExistence type="predicted"/>
<keyword evidence="3" id="KW-1185">Reference proteome</keyword>
<protein>
    <submittedName>
        <fullName evidence="2">Uncharacterized protein</fullName>
    </submittedName>
</protein>
<accession>A0AAV4MSE0</accession>
<organism evidence="2 3">
    <name type="scientific">Caerostris darwini</name>
    <dbReference type="NCBI Taxonomy" id="1538125"/>
    <lineage>
        <taxon>Eukaryota</taxon>
        <taxon>Metazoa</taxon>
        <taxon>Ecdysozoa</taxon>
        <taxon>Arthropoda</taxon>
        <taxon>Chelicerata</taxon>
        <taxon>Arachnida</taxon>
        <taxon>Araneae</taxon>
        <taxon>Araneomorphae</taxon>
        <taxon>Entelegynae</taxon>
        <taxon>Araneoidea</taxon>
        <taxon>Araneidae</taxon>
        <taxon>Caerostris</taxon>
    </lineage>
</organism>
<name>A0AAV4MSE0_9ARAC</name>
<sequence>MGGRRCMGRYHTKTLSDNFFKTPLNLDDGDIRRNGEINDSNNAKNRILKSGTMVEAINIAKVPGSADGRPGSLHSGQRHKPL</sequence>
<gene>
    <name evidence="2" type="ORF">CDAR_611901</name>
</gene>
<evidence type="ECO:0000256" key="1">
    <source>
        <dbReference type="SAM" id="MobiDB-lite"/>
    </source>
</evidence>
<comment type="caution">
    <text evidence="2">The sequence shown here is derived from an EMBL/GenBank/DDBJ whole genome shotgun (WGS) entry which is preliminary data.</text>
</comment>
<dbReference type="EMBL" id="BPLQ01000822">
    <property type="protein sequence ID" value="GIX75397.1"/>
    <property type="molecule type" value="Genomic_DNA"/>
</dbReference>
<dbReference type="Proteomes" id="UP001054837">
    <property type="component" value="Unassembled WGS sequence"/>
</dbReference>
<dbReference type="AlphaFoldDB" id="A0AAV4MSE0"/>